<sequence length="100" mass="11006">MNHYLLIYHLAPDYLERRPALRAEHLDLAWDAAASGELLLGGAVEDPLDTAMLLFAGEGPEVAERFARADPYVTAGLVERWHVRRWVTVVGEGAAAPVRA</sequence>
<dbReference type="NCBIfam" id="NF009508">
    <property type="entry name" value="PRK12866.1"/>
    <property type="match status" value="1"/>
</dbReference>
<gene>
    <name evidence="3" type="ORF">ACFFJC_16840</name>
</gene>
<organism evidence="3 4">
    <name type="scientific">Novosphingobium soli</name>
    <dbReference type="NCBI Taxonomy" id="574956"/>
    <lineage>
        <taxon>Bacteria</taxon>
        <taxon>Pseudomonadati</taxon>
        <taxon>Pseudomonadota</taxon>
        <taxon>Alphaproteobacteria</taxon>
        <taxon>Sphingomonadales</taxon>
        <taxon>Sphingomonadaceae</taxon>
        <taxon>Novosphingobium</taxon>
    </lineage>
</organism>
<dbReference type="Proteomes" id="UP001589798">
    <property type="component" value="Unassembled WGS sequence"/>
</dbReference>
<dbReference type="EMBL" id="JBHLWK010000021">
    <property type="protein sequence ID" value="MFC0205934.1"/>
    <property type="molecule type" value="Genomic_DNA"/>
</dbReference>
<dbReference type="Pfam" id="PF03795">
    <property type="entry name" value="YCII"/>
    <property type="match status" value="1"/>
</dbReference>
<dbReference type="PANTHER" id="PTHR33606:SF3">
    <property type="entry name" value="PROTEIN YCII"/>
    <property type="match status" value="1"/>
</dbReference>
<comment type="similarity">
    <text evidence="1">Belongs to the YciI family.</text>
</comment>
<dbReference type="PANTHER" id="PTHR33606">
    <property type="entry name" value="PROTEIN YCII"/>
    <property type="match status" value="1"/>
</dbReference>
<dbReference type="InterPro" id="IPR011008">
    <property type="entry name" value="Dimeric_a/b-barrel"/>
</dbReference>
<dbReference type="RefSeq" id="WP_379488666.1">
    <property type="nucleotide sequence ID" value="NZ_JBHLWK010000021.1"/>
</dbReference>
<dbReference type="InterPro" id="IPR005545">
    <property type="entry name" value="YCII"/>
</dbReference>
<evidence type="ECO:0000313" key="3">
    <source>
        <dbReference type="EMBL" id="MFC0205934.1"/>
    </source>
</evidence>
<accession>A0ABV6CZU6</accession>
<dbReference type="InterPro" id="IPR051807">
    <property type="entry name" value="Sec-metab_biosynth-assoc"/>
</dbReference>
<evidence type="ECO:0000259" key="2">
    <source>
        <dbReference type="Pfam" id="PF03795"/>
    </source>
</evidence>
<protein>
    <submittedName>
        <fullName evidence="3">YciI-like protein</fullName>
    </submittedName>
</protein>
<proteinExistence type="inferred from homology"/>
<feature type="domain" description="YCII-related" evidence="2">
    <location>
        <begin position="4"/>
        <end position="86"/>
    </location>
</feature>
<evidence type="ECO:0000313" key="4">
    <source>
        <dbReference type="Proteomes" id="UP001589798"/>
    </source>
</evidence>
<dbReference type="Gene3D" id="3.30.70.1060">
    <property type="entry name" value="Dimeric alpha+beta barrel"/>
    <property type="match status" value="1"/>
</dbReference>
<comment type="caution">
    <text evidence="3">The sequence shown here is derived from an EMBL/GenBank/DDBJ whole genome shotgun (WGS) entry which is preliminary data.</text>
</comment>
<name>A0ABV6CZU6_9SPHN</name>
<keyword evidence="4" id="KW-1185">Reference proteome</keyword>
<dbReference type="SUPFAM" id="SSF54909">
    <property type="entry name" value="Dimeric alpha+beta barrel"/>
    <property type="match status" value="1"/>
</dbReference>
<reference evidence="3 4" key="1">
    <citation type="submission" date="2024-09" db="EMBL/GenBank/DDBJ databases">
        <authorList>
            <person name="Sun Q."/>
            <person name="Mori K."/>
        </authorList>
    </citation>
    <scope>NUCLEOTIDE SEQUENCE [LARGE SCALE GENOMIC DNA]</scope>
    <source>
        <strain evidence="3 4">CCM 7706</strain>
    </source>
</reference>
<evidence type="ECO:0000256" key="1">
    <source>
        <dbReference type="ARBA" id="ARBA00007689"/>
    </source>
</evidence>